<dbReference type="Proteomes" id="UP000005237">
    <property type="component" value="Unassembled WGS sequence"/>
</dbReference>
<dbReference type="EnsemblMetazoa" id="CJA25178.1">
    <property type="protein sequence ID" value="CJA25178.1"/>
    <property type="gene ID" value="WBGene00180750"/>
</dbReference>
<name>A0A8R1I9M2_CAEJA</name>
<dbReference type="GO" id="GO:0003676">
    <property type="term" value="F:nucleic acid binding"/>
    <property type="evidence" value="ECO:0007669"/>
    <property type="project" value="InterPro"/>
</dbReference>
<organism evidence="1 2">
    <name type="scientific">Caenorhabditis japonica</name>
    <dbReference type="NCBI Taxonomy" id="281687"/>
    <lineage>
        <taxon>Eukaryota</taxon>
        <taxon>Metazoa</taxon>
        <taxon>Ecdysozoa</taxon>
        <taxon>Nematoda</taxon>
        <taxon>Chromadorea</taxon>
        <taxon>Rhabditida</taxon>
        <taxon>Rhabditina</taxon>
        <taxon>Rhabditomorpha</taxon>
        <taxon>Rhabditoidea</taxon>
        <taxon>Rhabditidae</taxon>
        <taxon>Peloderinae</taxon>
        <taxon>Caenorhabditis</taxon>
    </lineage>
</organism>
<dbReference type="AlphaFoldDB" id="A0A8R1I9M2"/>
<accession>A0A8R1I9M2</accession>
<evidence type="ECO:0000313" key="1">
    <source>
        <dbReference type="EnsemblMetazoa" id="CJA25178.1"/>
    </source>
</evidence>
<evidence type="ECO:0000313" key="2">
    <source>
        <dbReference type="Proteomes" id="UP000005237"/>
    </source>
</evidence>
<reference evidence="2" key="1">
    <citation type="submission" date="2010-08" db="EMBL/GenBank/DDBJ databases">
        <authorList>
            <consortium name="Caenorhabditis japonica Sequencing Consortium"/>
            <person name="Wilson R.K."/>
        </authorList>
    </citation>
    <scope>NUCLEOTIDE SEQUENCE [LARGE SCALE GENOMIC DNA]</scope>
    <source>
        <strain evidence="2">DF5081</strain>
    </source>
</reference>
<protein>
    <recommendedName>
        <fullName evidence="3">Tc1-like transposase DDE domain-containing protein</fullName>
    </recommendedName>
</protein>
<sequence>MGWPSQSPDLNPIKHLWDELKRCCANKGANNCNEKFAQLQSEWNQIPMSTIEKMPGRLQLGELLVAIIGSFVGTTSLQLIPEMFDWVQIRRLTWPAHHVDPTDLGPILRFNYSNPKPQFREWFRPRP</sequence>
<dbReference type="InterPro" id="IPR036397">
    <property type="entry name" value="RNaseH_sf"/>
</dbReference>
<proteinExistence type="predicted"/>
<dbReference type="Gene3D" id="3.30.420.10">
    <property type="entry name" value="Ribonuclease H-like superfamily/Ribonuclease H"/>
    <property type="match status" value="1"/>
</dbReference>
<reference evidence="1" key="2">
    <citation type="submission" date="2022-06" db="UniProtKB">
        <authorList>
            <consortium name="EnsemblMetazoa"/>
        </authorList>
    </citation>
    <scope>IDENTIFICATION</scope>
    <source>
        <strain evidence="1">DF5081</strain>
    </source>
</reference>
<keyword evidence="2" id="KW-1185">Reference proteome</keyword>
<evidence type="ECO:0008006" key="3">
    <source>
        <dbReference type="Google" id="ProtNLM"/>
    </source>
</evidence>